<keyword evidence="2" id="KW-1185">Reference proteome</keyword>
<dbReference type="EMBL" id="CAXITT010000706">
    <property type="protein sequence ID" value="CAL1545400.1"/>
    <property type="molecule type" value="Genomic_DNA"/>
</dbReference>
<dbReference type="Proteomes" id="UP001497497">
    <property type="component" value="Unassembled WGS sequence"/>
</dbReference>
<feature type="non-terminal residue" evidence="1">
    <location>
        <position position="42"/>
    </location>
</feature>
<sequence length="42" mass="4938">MVPFILPCIFQISKMSSTEEYRALVLPELIPFFKIREPIQVL</sequence>
<accession>A0AAV2IEY3</accession>
<proteinExistence type="predicted"/>
<evidence type="ECO:0000313" key="2">
    <source>
        <dbReference type="Proteomes" id="UP001497497"/>
    </source>
</evidence>
<protein>
    <submittedName>
        <fullName evidence="1">Uncharacterized protein</fullName>
    </submittedName>
</protein>
<gene>
    <name evidence="1" type="ORF">GSLYS_00018883001</name>
</gene>
<comment type="caution">
    <text evidence="1">The sequence shown here is derived from an EMBL/GenBank/DDBJ whole genome shotgun (WGS) entry which is preliminary data.</text>
</comment>
<evidence type="ECO:0000313" key="1">
    <source>
        <dbReference type="EMBL" id="CAL1545400.1"/>
    </source>
</evidence>
<organism evidence="1 2">
    <name type="scientific">Lymnaea stagnalis</name>
    <name type="common">Great pond snail</name>
    <name type="synonym">Helix stagnalis</name>
    <dbReference type="NCBI Taxonomy" id="6523"/>
    <lineage>
        <taxon>Eukaryota</taxon>
        <taxon>Metazoa</taxon>
        <taxon>Spiralia</taxon>
        <taxon>Lophotrochozoa</taxon>
        <taxon>Mollusca</taxon>
        <taxon>Gastropoda</taxon>
        <taxon>Heterobranchia</taxon>
        <taxon>Euthyneura</taxon>
        <taxon>Panpulmonata</taxon>
        <taxon>Hygrophila</taxon>
        <taxon>Lymnaeoidea</taxon>
        <taxon>Lymnaeidae</taxon>
        <taxon>Lymnaea</taxon>
    </lineage>
</organism>
<dbReference type="AlphaFoldDB" id="A0AAV2IEY3"/>
<name>A0AAV2IEY3_LYMST</name>
<reference evidence="1 2" key="1">
    <citation type="submission" date="2024-04" db="EMBL/GenBank/DDBJ databases">
        <authorList>
            <consortium name="Genoscope - CEA"/>
            <person name="William W."/>
        </authorList>
    </citation>
    <scope>NUCLEOTIDE SEQUENCE [LARGE SCALE GENOMIC DNA]</scope>
</reference>